<dbReference type="EMBL" id="FOIJ01000008">
    <property type="protein sequence ID" value="SEU16838.1"/>
    <property type="molecule type" value="Genomic_DNA"/>
</dbReference>
<dbReference type="AlphaFoldDB" id="A0A1I0K080"/>
<feature type="domain" description="Insertion element IS402-like" evidence="1">
    <location>
        <begin position="1"/>
        <end position="59"/>
    </location>
</feature>
<protein>
    <submittedName>
        <fullName evidence="2">Putative transposase of IS4/5 family</fullName>
    </submittedName>
</protein>
<dbReference type="Proteomes" id="UP000199181">
    <property type="component" value="Unassembled WGS sequence"/>
</dbReference>
<evidence type="ECO:0000313" key="2">
    <source>
        <dbReference type="EMBL" id="SEU16838.1"/>
    </source>
</evidence>
<dbReference type="Pfam" id="PF13340">
    <property type="entry name" value="DUF4096"/>
    <property type="match status" value="1"/>
</dbReference>
<proteinExistence type="predicted"/>
<dbReference type="InterPro" id="IPR025161">
    <property type="entry name" value="IS402-like_dom"/>
</dbReference>
<accession>A0A1I0K080</accession>
<evidence type="ECO:0000313" key="3">
    <source>
        <dbReference type="Proteomes" id="UP000199181"/>
    </source>
</evidence>
<gene>
    <name evidence="2" type="ORF">SAMN05443639_108352</name>
</gene>
<keyword evidence="3" id="KW-1185">Reference proteome</keyword>
<organism evidence="2 3">
    <name type="scientific">Stigmatella erecta</name>
    <dbReference type="NCBI Taxonomy" id="83460"/>
    <lineage>
        <taxon>Bacteria</taxon>
        <taxon>Pseudomonadati</taxon>
        <taxon>Myxococcota</taxon>
        <taxon>Myxococcia</taxon>
        <taxon>Myxococcales</taxon>
        <taxon>Cystobacterineae</taxon>
        <taxon>Archangiaceae</taxon>
        <taxon>Stigmatella</taxon>
    </lineage>
</organism>
<evidence type="ECO:0000259" key="1">
    <source>
        <dbReference type="Pfam" id="PF13340"/>
    </source>
</evidence>
<sequence>MKPLLPPRLAHPLGCHNPPVPDRQAMEAILLVLHTGMQWQALKATGSCHPSSAYRRFRE</sequence>
<name>A0A1I0K080_9BACT</name>
<reference evidence="3" key="1">
    <citation type="submission" date="2016-10" db="EMBL/GenBank/DDBJ databases">
        <authorList>
            <person name="Varghese N."/>
            <person name="Submissions S."/>
        </authorList>
    </citation>
    <scope>NUCLEOTIDE SEQUENCE [LARGE SCALE GENOMIC DNA]</scope>
    <source>
        <strain evidence="3">DSM 16858</strain>
    </source>
</reference>